<protein>
    <submittedName>
        <fullName evidence="2">Uncharacterized protein</fullName>
    </submittedName>
</protein>
<proteinExistence type="predicted"/>
<organism evidence="2 3">
    <name type="scientific">Saccharopolyspora cebuensis</name>
    <dbReference type="NCBI Taxonomy" id="418759"/>
    <lineage>
        <taxon>Bacteria</taxon>
        <taxon>Bacillati</taxon>
        <taxon>Actinomycetota</taxon>
        <taxon>Actinomycetes</taxon>
        <taxon>Pseudonocardiales</taxon>
        <taxon>Pseudonocardiaceae</taxon>
        <taxon>Saccharopolyspora</taxon>
    </lineage>
</organism>
<comment type="caution">
    <text evidence="2">The sequence shown here is derived from an EMBL/GenBank/DDBJ whole genome shotgun (WGS) entry which is preliminary data.</text>
</comment>
<accession>A0ABV4CF51</accession>
<gene>
    <name evidence="2" type="ORF">AB8O55_09935</name>
</gene>
<evidence type="ECO:0000313" key="3">
    <source>
        <dbReference type="Proteomes" id="UP001564626"/>
    </source>
</evidence>
<dbReference type="EMBL" id="JBGEHV010000013">
    <property type="protein sequence ID" value="MEY8039715.1"/>
    <property type="molecule type" value="Genomic_DNA"/>
</dbReference>
<evidence type="ECO:0000313" key="2">
    <source>
        <dbReference type="EMBL" id="MEY8039715.1"/>
    </source>
</evidence>
<keyword evidence="3" id="KW-1185">Reference proteome</keyword>
<keyword evidence="1" id="KW-1133">Transmembrane helix</keyword>
<reference evidence="2 3" key="1">
    <citation type="submission" date="2024-08" db="EMBL/GenBank/DDBJ databases">
        <title>Genome mining of Saccharopolyspora cebuensis PGLac3 from Nigerian medicinal plant.</title>
        <authorList>
            <person name="Ezeobiora C.E."/>
            <person name="Igbokwe N.H."/>
            <person name="Amin D.H."/>
            <person name="Mendie U.E."/>
        </authorList>
    </citation>
    <scope>NUCLEOTIDE SEQUENCE [LARGE SCALE GENOMIC DNA]</scope>
    <source>
        <strain evidence="2 3">PGLac3</strain>
    </source>
</reference>
<keyword evidence="1" id="KW-0812">Transmembrane</keyword>
<feature type="transmembrane region" description="Helical" evidence="1">
    <location>
        <begin position="484"/>
        <end position="500"/>
    </location>
</feature>
<evidence type="ECO:0000256" key="1">
    <source>
        <dbReference type="SAM" id="Phobius"/>
    </source>
</evidence>
<dbReference type="RefSeq" id="WP_345358234.1">
    <property type="nucleotide sequence ID" value="NZ_BAABII010000003.1"/>
</dbReference>
<keyword evidence="1" id="KW-0472">Membrane</keyword>
<name>A0ABV4CF51_9PSEU</name>
<dbReference type="Proteomes" id="UP001564626">
    <property type="component" value="Unassembled WGS sequence"/>
</dbReference>
<feature type="transmembrane region" description="Helical" evidence="1">
    <location>
        <begin position="461"/>
        <end position="478"/>
    </location>
</feature>
<sequence>MRTGTPEGAVQDDELDEVLRGLGGTRLYRNNVFRLTALPVTASPTQIRRRREEAALLAQLGTPPAASDELPLAPAPDWDAVDAAFESLRSPVLRLVHELLWPWGAEDDHDSAVRRHCAVLEGEPLTGPEVPGDPLGQRWLAAVEAWAQVLSGERIWDRARQRVREIDDPRLTTGTVRRLRDRLPRHLVDVHLALAAAAAEELGGDAADRHLRVLDDSSFDDDLVDAALRDAVRPAEERVRAACETADRIAETAPRDAAEAGHALLERTAAPLRTIAGLLSADHPVTTAAHDEVARSVNLCAVAHHNDSGACDPALDLLRSARELARERTAIELIDQNTAVLGGKEILGEVDELCAAGKVDAAADRLRAWRGRTDDEALRRRIDAVLADQALRTPPNGMPFQGSVFGWGAYLYGARATTEPGTYVTTHYLTALFIPVFPMAAYLRDADYLYGKVPLSRAARWWRLVAALLLALALVQPFPSAPRLLVFLAVVAGGAAVLGLRRYRLTAWAAARVDT</sequence>
<feature type="transmembrane region" description="Helical" evidence="1">
    <location>
        <begin position="421"/>
        <end position="440"/>
    </location>
</feature>